<dbReference type="KEGG" id="bcae:A4V03_05230"/>
<reference evidence="2" key="1">
    <citation type="submission" date="2016-04" db="EMBL/GenBank/DDBJ databases">
        <title>Complete Genome Sequences of Twelve Strains of a Stable Defined Moderately Diverse Mouse Microbiota 2 (sDMDMm2).</title>
        <authorList>
            <person name="Uchimura Y."/>
            <person name="Wyss M."/>
            <person name="Brugiroux S."/>
            <person name="Limenitakis J.P."/>
            <person name="Stecher B."/>
            <person name="McCoy K.D."/>
            <person name="Macpherson A.J."/>
        </authorList>
    </citation>
    <scope>NUCLEOTIDE SEQUENCE [LARGE SCALE GENOMIC DNA]</scope>
    <source>
        <strain evidence="2">I48</strain>
    </source>
</reference>
<accession>A0A1C7GZN3</accession>
<proteinExistence type="predicted"/>
<dbReference type="OrthoDB" id="790461at2"/>
<keyword evidence="2" id="KW-1185">Reference proteome</keyword>
<dbReference type="Gene3D" id="3.80.10.10">
    <property type="entry name" value="Ribonuclease Inhibitor"/>
    <property type="match status" value="1"/>
</dbReference>
<sequence length="239" mass="27442">MNWSNYLSDKKCPSPPYAHLGVLEGEVWGYWDLSQVPKGTKILSLPTPLKRTKLSYSNWNALRNNDEIEAIKLGDIDEERIDVLSSLPNLKYLEISCNKQDEFPELSTLKSLQILVLANIKRVDNIEFLKGLSDLKTLYIADLNHLYDLSPIAELRSLQELFLPNGGMCGVGKPVKSMEPLSRLLELEYLHFCVTVENRNYDISSLFPLKKLKHLSILPRFLKKGNEEKLKEMLPLLNW</sequence>
<dbReference type="Proteomes" id="UP000092631">
    <property type="component" value="Chromosome"/>
</dbReference>
<organism evidence="1 2">
    <name type="scientific">Bacteroides caecimuris</name>
    <dbReference type="NCBI Taxonomy" id="1796613"/>
    <lineage>
        <taxon>Bacteria</taxon>
        <taxon>Pseudomonadati</taxon>
        <taxon>Bacteroidota</taxon>
        <taxon>Bacteroidia</taxon>
        <taxon>Bacteroidales</taxon>
        <taxon>Bacteroidaceae</taxon>
        <taxon>Bacteroides</taxon>
    </lineage>
</organism>
<dbReference type="GeneID" id="82186534"/>
<dbReference type="SUPFAM" id="SSF52058">
    <property type="entry name" value="L domain-like"/>
    <property type="match status" value="1"/>
</dbReference>
<dbReference type="EMBL" id="CP015401">
    <property type="protein sequence ID" value="ANU57042.1"/>
    <property type="molecule type" value="Genomic_DNA"/>
</dbReference>
<protein>
    <recommendedName>
        <fullName evidence="3">Leucine-rich repeat domain-containing protein</fullName>
    </recommendedName>
</protein>
<name>A0A1C7GZN3_9BACE</name>
<gene>
    <name evidence="1" type="ORF">A4V03_05230</name>
</gene>
<dbReference type="PROSITE" id="PS51450">
    <property type="entry name" value="LRR"/>
    <property type="match status" value="1"/>
</dbReference>
<dbReference type="RefSeq" id="WP_065538206.1">
    <property type="nucleotide sequence ID" value="NZ_CASNCB010000118.1"/>
</dbReference>
<evidence type="ECO:0000313" key="1">
    <source>
        <dbReference type="EMBL" id="ANU57042.1"/>
    </source>
</evidence>
<dbReference type="AlphaFoldDB" id="A0A1C7GZN3"/>
<evidence type="ECO:0000313" key="2">
    <source>
        <dbReference type="Proteomes" id="UP000092631"/>
    </source>
</evidence>
<evidence type="ECO:0008006" key="3">
    <source>
        <dbReference type="Google" id="ProtNLM"/>
    </source>
</evidence>
<dbReference type="InterPro" id="IPR032675">
    <property type="entry name" value="LRR_dom_sf"/>
</dbReference>
<dbReference type="InterPro" id="IPR001611">
    <property type="entry name" value="Leu-rich_rpt"/>
</dbReference>